<protein>
    <submittedName>
        <fullName evidence="7">SecY-independent transporter protein</fullName>
    </submittedName>
</protein>
<comment type="subcellular location">
    <subcellularLocation>
        <location evidence="1">Membrane</location>
        <topology evidence="1">Multi-pass membrane protein</topology>
    </subcellularLocation>
</comment>
<dbReference type="InterPro" id="IPR002033">
    <property type="entry name" value="TatC"/>
</dbReference>
<dbReference type="PANTHER" id="PTHR30371">
    <property type="entry name" value="SEC-INDEPENDENT PROTEIN TRANSLOCASE PROTEIN TATC"/>
    <property type="match status" value="1"/>
</dbReference>
<gene>
    <name evidence="7" type="primary">mttB</name>
</gene>
<keyword evidence="5 6" id="KW-0472">Membrane</keyword>
<feature type="transmembrane region" description="Helical" evidence="6">
    <location>
        <begin position="213"/>
        <end position="232"/>
    </location>
</feature>
<dbReference type="Pfam" id="PF00902">
    <property type="entry name" value="TatC"/>
    <property type="match status" value="1"/>
</dbReference>
<dbReference type="EMBL" id="MN642087">
    <property type="protein sequence ID" value="QGP70626.1"/>
    <property type="molecule type" value="Genomic_DNA"/>
</dbReference>
<geneLocation type="mitochondrion" evidence="7"/>
<evidence type="ECO:0000256" key="2">
    <source>
        <dbReference type="ARBA" id="ARBA00008882"/>
    </source>
</evidence>
<evidence type="ECO:0000256" key="4">
    <source>
        <dbReference type="ARBA" id="ARBA00022989"/>
    </source>
</evidence>
<dbReference type="GO" id="GO:0033281">
    <property type="term" value="C:TAT protein transport complex"/>
    <property type="evidence" value="ECO:0007669"/>
    <property type="project" value="TreeGrafter"/>
</dbReference>
<feature type="transmembrane region" description="Helical" evidence="6">
    <location>
        <begin position="151"/>
        <end position="176"/>
    </location>
</feature>
<organism evidence="7">
    <name type="scientific">Tetraselmis sp. CCMP 881</name>
    <dbReference type="NCBI Taxonomy" id="1812852"/>
    <lineage>
        <taxon>Eukaryota</taxon>
        <taxon>Viridiplantae</taxon>
        <taxon>Chlorophyta</taxon>
        <taxon>core chlorophytes</taxon>
        <taxon>Chlorodendrophyceae</taxon>
        <taxon>Chlorodendrales</taxon>
        <taxon>Chlorodendraceae</taxon>
        <taxon>Tetraselmis</taxon>
    </lineage>
</organism>
<evidence type="ECO:0000256" key="1">
    <source>
        <dbReference type="ARBA" id="ARBA00004141"/>
    </source>
</evidence>
<keyword evidence="4 6" id="KW-1133">Transmembrane helix</keyword>
<keyword evidence="3 6" id="KW-0812">Transmembrane</keyword>
<feature type="transmembrane region" description="Helical" evidence="6">
    <location>
        <begin position="15"/>
        <end position="40"/>
    </location>
</feature>
<evidence type="ECO:0000313" key="7">
    <source>
        <dbReference type="EMBL" id="QGP70626.1"/>
    </source>
</evidence>
<proteinExistence type="inferred from homology"/>
<name>A0A650AR64_9CHLO</name>
<dbReference type="PANTHER" id="PTHR30371:SF0">
    <property type="entry name" value="SEC-INDEPENDENT PROTEIN TRANSLOCASE PROTEIN TATC, CHLOROPLASTIC-RELATED"/>
    <property type="match status" value="1"/>
</dbReference>
<evidence type="ECO:0000256" key="6">
    <source>
        <dbReference type="SAM" id="Phobius"/>
    </source>
</evidence>
<accession>A0A650AR64</accession>
<evidence type="ECO:0000256" key="5">
    <source>
        <dbReference type="ARBA" id="ARBA00023136"/>
    </source>
</evidence>
<dbReference type="AlphaFoldDB" id="A0A650AR64"/>
<evidence type="ECO:0000256" key="3">
    <source>
        <dbReference type="ARBA" id="ARBA00022692"/>
    </source>
</evidence>
<feature type="transmembrane region" description="Helical" evidence="6">
    <location>
        <begin position="60"/>
        <end position="89"/>
    </location>
</feature>
<dbReference type="PRINTS" id="PR01840">
    <property type="entry name" value="TATCFAMILY"/>
</dbReference>
<feature type="transmembrane region" description="Helical" evidence="6">
    <location>
        <begin position="188"/>
        <end position="207"/>
    </location>
</feature>
<reference evidence="7" key="1">
    <citation type="submission" date="2019-11" db="EMBL/GenBank/DDBJ databases">
        <title>Complete mitogenomes of the chlorophyte green algae Scherffelia dubia and Tetraselmis sp. CCMP 881 (Chlorodendrophyceae).</title>
        <authorList>
            <person name="Turmel M."/>
            <person name="Otis C."/>
            <person name="de Cambiaire J.-C."/>
            <person name="Lemieux C."/>
        </authorList>
    </citation>
    <scope>NUCLEOTIDE SEQUENCE</scope>
</reference>
<keyword evidence="7" id="KW-0496">Mitochondrion</keyword>
<sequence>MNSFFFHTEEIKYRCIYGCISLMTIFITSCISIYPILFYMTKPLKVITTVSIMVTDLLEFWVVVVNFSVFLSFFLFFPTFLYSVWAFIIPSLYPVEKKIFSKFFRMSLSFFILGNLVSFYYILPLVISYCFQDNQTVGFLDLQYMPKLASYISFLSYYLLGFFFLFQFPVILIALIEFQLLTYRKLSSYRKIIYSFFLLLSAFLSPPDIISELFLTSILIVIIEFLIFYSCLHSKYKSINERDFLSDKKPK</sequence>
<dbReference type="GO" id="GO:0065002">
    <property type="term" value="P:intracellular protein transmembrane transport"/>
    <property type="evidence" value="ECO:0007669"/>
    <property type="project" value="TreeGrafter"/>
</dbReference>
<feature type="transmembrane region" description="Helical" evidence="6">
    <location>
        <begin position="110"/>
        <end position="131"/>
    </location>
</feature>
<dbReference type="GO" id="GO:0043953">
    <property type="term" value="P:protein transport by the Tat complex"/>
    <property type="evidence" value="ECO:0007669"/>
    <property type="project" value="TreeGrafter"/>
</dbReference>
<dbReference type="GO" id="GO:0009977">
    <property type="term" value="F:proton motive force dependent protein transmembrane transporter activity"/>
    <property type="evidence" value="ECO:0007669"/>
    <property type="project" value="TreeGrafter"/>
</dbReference>
<comment type="similarity">
    <text evidence="2">Belongs to the TatC family.</text>
</comment>